<dbReference type="EMBL" id="CP136336">
    <property type="protein sequence ID" value="WOB06937.1"/>
    <property type="molecule type" value="Genomic_DNA"/>
</dbReference>
<keyword evidence="2" id="KW-1185">Reference proteome</keyword>
<sequence>MLPSTSFRPLDPETDWAFFDPGFHVPQEIQAEVQALTEAGSAELWTEHVSANPNERHPMLLPGSHWLKPKLQGPNWMPEFNGKQSEAAVGTFLQEVFELGMQELILFIAMRERSYSVPFGVFLRHWPSFVAGDDEGSFLFHPRSGAFACFGPNGSLSFGRRSANAA</sequence>
<dbReference type="Proteomes" id="UP001303946">
    <property type="component" value="Chromosome"/>
</dbReference>
<dbReference type="RefSeq" id="WP_316699587.1">
    <property type="nucleotide sequence ID" value="NZ_CP136336.1"/>
</dbReference>
<evidence type="ECO:0000313" key="1">
    <source>
        <dbReference type="EMBL" id="WOB06937.1"/>
    </source>
</evidence>
<proteinExistence type="predicted"/>
<dbReference type="Pfam" id="PF11163">
    <property type="entry name" value="DUF2947"/>
    <property type="match status" value="1"/>
</dbReference>
<dbReference type="InterPro" id="IPR021334">
    <property type="entry name" value="DUF2947"/>
</dbReference>
<accession>A0ABZ0CPM2</accession>
<organism evidence="1 2">
    <name type="scientific">Piscinibacter gummiphilus</name>
    <dbReference type="NCBI Taxonomy" id="946333"/>
    <lineage>
        <taxon>Bacteria</taxon>
        <taxon>Pseudomonadati</taxon>
        <taxon>Pseudomonadota</taxon>
        <taxon>Betaproteobacteria</taxon>
        <taxon>Burkholderiales</taxon>
        <taxon>Sphaerotilaceae</taxon>
        <taxon>Piscinibacter</taxon>
    </lineage>
</organism>
<protein>
    <submittedName>
        <fullName evidence="1">DUF2947 family protein</fullName>
    </submittedName>
</protein>
<evidence type="ECO:0000313" key="2">
    <source>
        <dbReference type="Proteomes" id="UP001303946"/>
    </source>
</evidence>
<name>A0ABZ0CPM2_9BURK</name>
<reference evidence="1 2" key="1">
    <citation type="submission" date="2023-10" db="EMBL/GenBank/DDBJ databases">
        <title>Bacteria for the degradation of biodegradable plastic PBAT(Polybutylene adipate terephthalate).</title>
        <authorList>
            <person name="Weon H.-Y."/>
            <person name="Yeon J."/>
        </authorList>
    </citation>
    <scope>NUCLEOTIDE SEQUENCE [LARGE SCALE GENOMIC DNA]</scope>
    <source>
        <strain evidence="1 2">SBD 7-3</strain>
    </source>
</reference>
<gene>
    <name evidence="1" type="ORF">RXV79_18665</name>
</gene>